<gene>
    <name evidence="3" type="ORF">GWK16_17330</name>
</gene>
<protein>
    <submittedName>
        <fullName evidence="3">Tripartite tricarboxylate transporter substrate binding protein</fullName>
    </submittedName>
</protein>
<proteinExistence type="inferred from homology"/>
<evidence type="ECO:0000313" key="3">
    <source>
        <dbReference type="EMBL" id="NMJ43014.1"/>
    </source>
</evidence>
<keyword evidence="4" id="KW-1185">Reference proteome</keyword>
<feature type="chain" id="PRO_5032625761" evidence="2">
    <location>
        <begin position="25"/>
        <end position="319"/>
    </location>
</feature>
<keyword evidence="2" id="KW-0732">Signal</keyword>
<dbReference type="SUPFAM" id="SSF53850">
    <property type="entry name" value="Periplasmic binding protein-like II"/>
    <property type="match status" value="1"/>
</dbReference>
<dbReference type="Gene3D" id="3.40.190.10">
    <property type="entry name" value="Periplasmic binding protein-like II"/>
    <property type="match status" value="1"/>
</dbReference>
<accession>A0A848EEJ0</accession>
<dbReference type="Pfam" id="PF03401">
    <property type="entry name" value="TctC"/>
    <property type="match status" value="1"/>
</dbReference>
<comment type="similarity">
    <text evidence="1">Belongs to the UPF0065 (bug) family.</text>
</comment>
<dbReference type="RefSeq" id="WP_170055240.1">
    <property type="nucleotide sequence ID" value="NZ_JABBKX010000006.1"/>
</dbReference>
<dbReference type="Proteomes" id="UP000548582">
    <property type="component" value="Unassembled WGS sequence"/>
</dbReference>
<sequence length="319" mass="35062">MTTLTRRAALGALIATPLAAPAIAAPWRADRPVELAVGFSAGGGTDIVARLFARHLEPRLGQPVTVTNRPGASSEIALTYVARARPDGLVLGLTNMPSFVTVPVERRAQYNLDSFTFVGNVMTDPTGFMVKSDGPIRDMADLVRLGRERPEEIVVSTSGIGTDDHLLLVMLERATGARFTIVHYNGAPQQRNAMLAGQVQVNMVSIGEYAPTPEGMRYIAHAGAERSRFAPDTPTLRSMGIDIEMYSERGIVVPRATPATIVERLREAVKDAAEDPATRRTFEAQFIEPNYEPGEHWEARMRRVQGVYADLWRRQPWIT</sequence>
<dbReference type="EMBL" id="JABBKX010000006">
    <property type="protein sequence ID" value="NMJ43014.1"/>
    <property type="molecule type" value="Genomic_DNA"/>
</dbReference>
<feature type="signal peptide" evidence="2">
    <location>
        <begin position="1"/>
        <end position="24"/>
    </location>
</feature>
<organism evidence="3 4">
    <name type="scientific">Neoroseomonas marina</name>
    <dbReference type="NCBI Taxonomy" id="1232220"/>
    <lineage>
        <taxon>Bacteria</taxon>
        <taxon>Pseudomonadati</taxon>
        <taxon>Pseudomonadota</taxon>
        <taxon>Alphaproteobacteria</taxon>
        <taxon>Acetobacterales</taxon>
        <taxon>Acetobacteraceae</taxon>
        <taxon>Neoroseomonas</taxon>
    </lineage>
</organism>
<dbReference type="AlphaFoldDB" id="A0A848EEJ0"/>
<dbReference type="PANTHER" id="PTHR42928">
    <property type="entry name" value="TRICARBOXYLATE-BINDING PROTEIN"/>
    <property type="match status" value="1"/>
</dbReference>
<name>A0A848EEJ0_9PROT</name>
<dbReference type="PIRSF" id="PIRSF017082">
    <property type="entry name" value="YflP"/>
    <property type="match status" value="1"/>
</dbReference>
<evidence type="ECO:0000313" key="4">
    <source>
        <dbReference type="Proteomes" id="UP000548582"/>
    </source>
</evidence>
<dbReference type="CDD" id="cd07012">
    <property type="entry name" value="PBP2_Bug_TTT"/>
    <property type="match status" value="1"/>
</dbReference>
<evidence type="ECO:0000256" key="1">
    <source>
        <dbReference type="ARBA" id="ARBA00006987"/>
    </source>
</evidence>
<comment type="caution">
    <text evidence="3">The sequence shown here is derived from an EMBL/GenBank/DDBJ whole genome shotgun (WGS) entry which is preliminary data.</text>
</comment>
<evidence type="ECO:0000256" key="2">
    <source>
        <dbReference type="SAM" id="SignalP"/>
    </source>
</evidence>
<dbReference type="Gene3D" id="3.40.190.150">
    <property type="entry name" value="Bordetella uptake gene, domain 1"/>
    <property type="match status" value="1"/>
</dbReference>
<dbReference type="PANTHER" id="PTHR42928:SF5">
    <property type="entry name" value="BLR1237 PROTEIN"/>
    <property type="match status" value="1"/>
</dbReference>
<reference evidence="3 4" key="1">
    <citation type="submission" date="2020-03" db="EMBL/GenBank/DDBJ databases">
        <authorList>
            <person name="Sun Q."/>
        </authorList>
    </citation>
    <scope>NUCLEOTIDE SEQUENCE [LARGE SCALE GENOMIC DNA]</scope>
    <source>
        <strain evidence="3 4">JC162</strain>
    </source>
</reference>
<dbReference type="InterPro" id="IPR005064">
    <property type="entry name" value="BUG"/>
</dbReference>
<dbReference type="InterPro" id="IPR042100">
    <property type="entry name" value="Bug_dom1"/>
</dbReference>